<evidence type="ECO:0000256" key="4">
    <source>
        <dbReference type="ARBA" id="ARBA00023163"/>
    </source>
</evidence>
<reference evidence="7 8" key="1">
    <citation type="submission" date="2022-03" db="EMBL/GenBank/DDBJ databases">
        <title>Hymenobactersp. isolated from the air.</title>
        <authorList>
            <person name="Won M."/>
            <person name="Kwon S.-W."/>
        </authorList>
    </citation>
    <scope>NUCLEOTIDE SEQUENCE [LARGE SCALE GENOMIC DNA]</scope>
    <source>
        <strain evidence="7 8">KACC 21982</strain>
        <plasmid evidence="7 8">unnamed3</plasmid>
    </source>
</reference>
<evidence type="ECO:0000313" key="8">
    <source>
        <dbReference type="Proteomes" id="UP000831113"/>
    </source>
</evidence>
<dbReference type="Gene3D" id="1.10.10.10">
    <property type="entry name" value="Winged helix-like DNA-binding domain superfamily/Winged helix DNA-binding domain"/>
    <property type="match status" value="1"/>
</dbReference>
<dbReference type="PANTHER" id="PTHR43133:SF46">
    <property type="entry name" value="RNA POLYMERASE SIGMA-70 FACTOR ECF SUBFAMILY"/>
    <property type="match status" value="1"/>
</dbReference>
<evidence type="ECO:0000256" key="2">
    <source>
        <dbReference type="ARBA" id="ARBA00023015"/>
    </source>
</evidence>
<feature type="domain" description="RNA polymerase sigma factor 70 region 4 type 2" evidence="6">
    <location>
        <begin position="123"/>
        <end position="174"/>
    </location>
</feature>
<dbReference type="Gene3D" id="1.10.1740.10">
    <property type="match status" value="1"/>
</dbReference>
<comment type="similarity">
    <text evidence="1">Belongs to the sigma-70 factor family. ECF subfamily.</text>
</comment>
<accession>A0ABY4D638</accession>
<organism evidence="7 8">
    <name type="scientific">Hymenobacter tibetensis</name>
    <dbReference type="NCBI Taxonomy" id="497967"/>
    <lineage>
        <taxon>Bacteria</taxon>
        <taxon>Pseudomonadati</taxon>
        <taxon>Bacteroidota</taxon>
        <taxon>Cytophagia</taxon>
        <taxon>Cytophagales</taxon>
        <taxon>Hymenobacteraceae</taxon>
        <taxon>Hymenobacter</taxon>
    </lineage>
</organism>
<geneLocation type="plasmid" evidence="7 8">
    <name>unnamed3</name>
</geneLocation>
<keyword evidence="4" id="KW-0804">Transcription</keyword>
<dbReference type="InterPro" id="IPR013325">
    <property type="entry name" value="RNA_pol_sigma_r2"/>
</dbReference>
<dbReference type="NCBIfam" id="TIGR02937">
    <property type="entry name" value="sigma70-ECF"/>
    <property type="match status" value="1"/>
</dbReference>
<dbReference type="InterPro" id="IPR014284">
    <property type="entry name" value="RNA_pol_sigma-70_dom"/>
</dbReference>
<dbReference type="RefSeq" id="WP_243803370.1">
    <property type="nucleotide sequence ID" value="NZ_CP094672.1"/>
</dbReference>
<keyword evidence="7" id="KW-0614">Plasmid</keyword>
<protein>
    <submittedName>
        <fullName evidence="7">RNA polymerase sigma-70 factor</fullName>
    </submittedName>
</protein>
<dbReference type="SUPFAM" id="SSF88946">
    <property type="entry name" value="Sigma2 domain of RNA polymerase sigma factors"/>
    <property type="match status" value="1"/>
</dbReference>
<dbReference type="InterPro" id="IPR014327">
    <property type="entry name" value="RNA_pol_sigma70_bacteroid"/>
</dbReference>
<dbReference type="SUPFAM" id="SSF88659">
    <property type="entry name" value="Sigma3 and sigma4 domains of RNA polymerase sigma factors"/>
    <property type="match status" value="1"/>
</dbReference>
<dbReference type="Pfam" id="PF04542">
    <property type="entry name" value="Sigma70_r2"/>
    <property type="match status" value="1"/>
</dbReference>
<keyword evidence="3" id="KW-0731">Sigma factor</keyword>
<name>A0ABY4D638_9BACT</name>
<dbReference type="InterPro" id="IPR007627">
    <property type="entry name" value="RNA_pol_sigma70_r2"/>
</dbReference>
<dbReference type="Pfam" id="PF08281">
    <property type="entry name" value="Sigma70_r4_2"/>
    <property type="match status" value="1"/>
</dbReference>
<evidence type="ECO:0000256" key="1">
    <source>
        <dbReference type="ARBA" id="ARBA00010641"/>
    </source>
</evidence>
<evidence type="ECO:0000256" key="3">
    <source>
        <dbReference type="ARBA" id="ARBA00023082"/>
    </source>
</evidence>
<evidence type="ECO:0000259" key="5">
    <source>
        <dbReference type="Pfam" id="PF04542"/>
    </source>
</evidence>
<dbReference type="Proteomes" id="UP000831113">
    <property type="component" value="Plasmid unnamed3"/>
</dbReference>
<feature type="domain" description="RNA polymerase sigma-70 region 2" evidence="5">
    <location>
        <begin position="27"/>
        <end position="93"/>
    </location>
</feature>
<gene>
    <name evidence="7" type="ORF">MTX78_24110</name>
</gene>
<dbReference type="InterPro" id="IPR013324">
    <property type="entry name" value="RNA_pol_sigma_r3/r4-like"/>
</dbReference>
<proteinExistence type="inferred from homology"/>
<dbReference type="NCBIfam" id="TIGR02985">
    <property type="entry name" value="Sig70_bacteroi1"/>
    <property type="match status" value="1"/>
</dbReference>
<dbReference type="EMBL" id="CP094672">
    <property type="protein sequence ID" value="UOG77517.1"/>
    <property type="molecule type" value="Genomic_DNA"/>
</dbReference>
<sequence length="193" mass="22969">MKVVKEYSDRACLEQLQNDNKQAFALLFDLHAPTLCRFVHGYLKNQVEAEEIVQDCFVKLWERRYEFDQDIVFKTYLYTSAYRAILKNLRRHRYWVFEDYNDQLLVEESSPSNVLEYQELEQLYQSAVEQLPSRRREIFVLSRQQGLSHAMIAKELNISVKCVENQITKALKFLKVYFQAHGLTMMLVLLLLS</sequence>
<evidence type="ECO:0000259" key="6">
    <source>
        <dbReference type="Pfam" id="PF08281"/>
    </source>
</evidence>
<evidence type="ECO:0000313" key="7">
    <source>
        <dbReference type="EMBL" id="UOG77517.1"/>
    </source>
</evidence>
<keyword evidence="8" id="KW-1185">Reference proteome</keyword>
<dbReference type="InterPro" id="IPR036388">
    <property type="entry name" value="WH-like_DNA-bd_sf"/>
</dbReference>
<keyword evidence="2" id="KW-0805">Transcription regulation</keyword>
<dbReference type="PANTHER" id="PTHR43133">
    <property type="entry name" value="RNA POLYMERASE ECF-TYPE SIGMA FACTO"/>
    <property type="match status" value="1"/>
</dbReference>
<dbReference type="InterPro" id="IPR039425">
    <property type="entry name" value="RNA_pol_sigma-70-like"/>
</dbReference>
<dbReference type="InterPro" id="IPR013249">
    <property type="entry name" value="RNA_pol_sigma70_r4_t2"/>
</dbReference>